<evidence type="ECO:0000256" key="2">
    <source>
        <dbReference type="ARBA" id="ARBA00022603"/>
    </source>
</evidence>
<accession>A0A1M5ZD36</accession>
<dbReference type="HAMAP" id="MF_00787">
    <property type="entry name" value="CbiD"/>
    <property type="match status" value="1"/>
</dbReference>
<comment type="similarity">
    <text evidence="5">Belongs to the CbiD family.</text>
</comment>
<dbReference type="PIRSF" id="PIRSF026782">
    <property type="entry name" value="CbiD"/>
    <property type="match status" value="1"/>
</dbReference>
<gene>
    <name evidence="5" type="primary">cbiD</name>
    <name evidence="6" type="ORF">SAMN02745229_02148</name>
</gene>
<dbReference type="OrthoDB" id="6439987at2"/>
<dbReference type="PANTHER" id="PTHR35863">
    <property type="entry name" value="COBALT-PRECORRIN-5B C(1)-METHYLTRANSFERASE"/>
    <property type="match status" value="1"/>
</dbReference>
<dbReference type="Proteomes" id="UP000184278">
    <property type="component" value="Unassembled WGS sequence"/>
</dbReference>
<keyword evidence="2 5" id="KW-0489">Methyltransferase</keyword>
<dbReference type="Gene3D" id="3.30.2110.10">
    <property type="entry name" value="CbiD-like"/>
    <property type="match status" value="1"/>
</dbReference>
<protein>
    <recommendedName>
        <fullName evidence="5">Cobalt-precorrin-5B C(1)-methyltransferase</fullName>
        <ecNumber evidence="5">2.1.1.195</ecNumber>
    </recommendedName>
    <alternativeName>
        <fullName evidence="5">Cobalt-precorrin-6A synthase</fullName>
    </alternativeName>
</protein>
<keyword evidence="3 5" id="KW-0808">Transferase</keyword>
<reference evidence="7" key="1">
    <citation type="submission" date="2016-11" db="EMBL/GenBank/DDBJ databases">
        <authorList>
            <person name="Varghese N."/>
            <person name="Submissions S."/>
        </authorList>
    </citation>
    <scope>NUCLEOTIDE SEQUENCE [LARGE SCALE GENOMIC DNA]</scope>
    <source>
        <strain evidence="7">DSM 3071</strain>
    </source>
</reference>
<dbReference type="EMBL" id="FQXK01000017">
    <property type="protein sequence ID" value="SHI22137.1"/>
    <property type="molecule type" value="Genomic_DNA"/>
</dbReference>
<dbReference type="GO" id="GO:0032259">
    <property type="term" value="P:methylation"/>
    <property type="evidence" value="ECO:0007669"/>
    <property type="project" value="UniProtKB-KW"/>
</dbReference>
<organism evidence="6 7">
    <name type="scientific">Butyrivibrio fibrisolvens DSM 3071</name>
    <dbReference type="NCBI Taxonomy" id="1121131"/>
    <lineage>
        <taxon>Bacteria</taxon>
        <taxon>Bacillati</taxon>
        <taxon>Bacillota</taxon>
        <taxon>Clostridia</taxon>
        <taxon>Lachnospirales</taxon>
        <taxon>Lachnospiraceae</taxon>
        <taxon>Butyrivibrio</taxon>
    </lineage>
</organism>
<evidence type="ECO:0000256" key="3">
    <source>
        <dbReference type="ARBA" id="ARBA00022679"/>
    </source>
</evidence>
<dbReference type="InterPro" id="IPR002748">
    <property type="entry name" value="CbiD"/>
</dbReference>
<dbReference type="STRING" id="1121131.SAMN02745229_02148"/>
<dbReference type="GO" id="GO:0019251">
    <property type="term" value="P:anaerobic cobalamin biosynthetic process"/>
    <property type="evidence" value="ECO:0007669"/>
    <property type="project" value="UniProtKB-UniRule"/>
</dbReference>
<keyword evidence="1 5" id="KW-0169">Cobalamin biosynthesis</keyword>
<dbReference type="GO" id="GO:0043780">
    <property type="term" value="F:cobalt-precorrin-5B C1-methyltransferase activity"/>
    <property type="evidence" value="ECO:0007669"/>
    <property type="project" value="RHEA"/>
</dbReference>
<dbReference type="PANTHER" id="PTHR35863:SF1">
    <property type="entry name" value="COBALT-PRECORRIN-5B C(1)-METHYLTRANSFERASE"/>
    <property type="match status" value="1"/>
</dbReference>
<proteinExistence type="inferred from homology"/>
<comment type="pathway">
    <text evidence="5">Cofactor biosynthesis; adenosylcobalamin biosynthesis; cob(II)yrinate a,c-diamide from sirohydrochlorin (anaerobic route): step 6/10.</text>
</comment>
<dbReference type="SUPFAM" id="SSF111342">
    <property type="entry name" value="CbiD-like"/>
    <property type="match status" value="1"/>
</dbReference>
<dbReference type="RefSeq" id="WP_073387644.1">
    <property type="nucleotide sequence ID" value="NZ_FQXK01000017.1"/>
</dbReference>
<dbReference type="UniPathway" id="UPA00148">
    <property type="reaction ID" value="UER00227"/>
</dbReference>
<keyword evidence="4 5" id="KW-0949">S-adenosyl-L-methionine</keyword>
<name>A0A1M5ZD36_BUTFI</name>
<evidence type="ECO:0000313" key="6">
    <source>
        <dbReference type="EMBL" id="SHI22137.1"/>
    </source>
</evidence>
<dbReference type="NCBIfam" id="TIGR00312">
    <property type="entry name" value="cbiD"/>
    <property type="match status" value="1"/>
</dbReference>
<dbReference type="InterPro" id="IPR036074">
    <property type="entry name" value="CbiD_sf"/>
</dbReference>
<comment type="function">
    <text evidence="5">Catalyzes the methylation of C-1 in cobalt-precorrin-5B to form cobalt-precorrin-6A.</text>
</comment>
<evidence type="ECO:0000313" key="7">
    <source>
        <dbReference type="Proteomes" id="UP000184278"/>
    </source>
</evidence>
<evidence type="ECO:0000256" key="1">
    <source>
        <dbReference type="ARBA" id="ARBA00022573"/>
    </source>
</evidence>
<evidence type="ECO:0000256" key="4">
    <source>
        <dbReference type="ARBA" id="ARBA00022691"/>
    </source>
</evidence>
<sequence length="380" mass="41199">MDKLFIEKGDKKLRMGFTTGSCAAAASKAALIMLLTKTDIHNVSIMTPKGIAYNAEIVGIEKGLDNGFVSCAVIKDGGDDPDVTTGSMIYAKVELKNEPGIVIDGGEGVGRVTKPGLDQPIGEAAINSVPRKMITDNISAVLKEYEQENKGVIVTISVPGGEELAKKTFNPKLGIVGGISILGTTGIVEPMSDDAIVQTIKTEIRVRKAEGKKILMAAPGNYGITFLSEVYGIDEKNVVMTSNFIYDSVRLALDEGFTKILFAGHIGKLVKVAGGIKNTHSRYGDHRMEILTDLSKRYMSETDFDKVKDTLPECVMTGEAVRIINETGHGDIVFDKMAENIKEYMEKWSDGNISVEVIVFSGENEELVSTENAHTWIKEI</sequence>
<dbReference type="EC" id="2.1.1.195" evidence="5"/>
<dbReference type="GeneID" id="89509687"/>
<dbReference type="Pfam" id="PF01888">
    <property type="entry name" value="CbiD"/>
    <property type="match status" value="1"/>
</dbReference>
<comment type="catalytic activity">
    <reaction evidence="5">
        <text>Co-precorrin-5B + S-adenosyl-L-methionine = Co-precorrin-6A + S-adenosyl-L-homocysteine</text>
        <dbReference type="Rhea" id="RHEA:26285"/>
        <dbReference type="ChEBI" id="CHEBI:57856"/>
        <dbReference type="ChEBI" id="CHEBI:59789"/>
        <dbReference type="ChEBI" id="CHEBI:60063"/>
        <dbReference type="ChEBI" id="CHEBI:60064"/>
        <dbReference type="EC" id="2.1.1.195"/>
    </reaction>
</comment>
<evidence type="ECO:0000256" key="5">
    <source>
        <dbReference type="HAMAP-Rule" id="MF_00787"/>
    </source>
</evidence>
<dbReference type="AlphaFoldDB" id="A0A1M5ZD36"/>
<keyword evidence="7" id="KW-1185">Reference proteome</keyword>